<evidence type="ECO:0000256" key="2">
    <source>
        <dbReference type="ARBA" id="ARBA00022448"/>
    </source>
</evidence>
<evidence type="ECO:0000256" key="1">
    <source>
        <dbReference type="ARBA" id="ARBA00004571"/>
    </source>
</evidence>
<sequence length="203" mass="21635">MTLNHPSHFWPLVLILGTGLVGLGQITWADAEGIEVTAQKRSERLVTTPVAADVILAGEIDAWTVRDVSDVAAFSASLILNQGLAPPDTRLSIRGLGAYIGHPTVAQLVDGINYSSEALSFVGSSTVAAYHFLDIERVEVIKGPQTVFYGPSAFAGAVQYATKNPSRTFQGSVRVEVGGDGHRDLQGTVSGPVLENQFYLRLT</sequence>
<evidence type="ECO:0000256" key="5">
    <source>
        <dbReference type="ARBA" id="ARBA00023004"/>
    </source>
</evidence>
<evidence type="ECO:0000259" key="10">
    <source>
        <dbReference type="Pfam" id="PF07715"/>
    </source>
</evidence>
<reference evidence="11" key="1">
    <citation type="submission" date="2018-05" db="EMBL/GenBank/DDBJ databases">
        <authorList>
            <person name="Lanie J.A."/>
            <person name="Ng W.-L."/>
            <person name="Kazmierczak K.M."/>
            <person name="Andrzejewski T.M."/>
            <person name="Davidsen T.M."/>
            <person name="Wayne K.J."/>
            <person name="Tettelin H."/>
            <person name="Glass J.I."/>
            <person name="Rusch D."/>
            <person name="Podicherti R."/>
            <person name="Tsui H.-C.T."/>
            <person name="Winkler M.E."/>
        </authorList>
    </citation>
    <scope>NUCLEOTIDE SEQUENCE</scope>
</reference>
<dbReference type="InterPro" id="IPR039426">
    <property type="entry name" value="TonB-dep_rcpt-like"/>
</dbReference>
<keyword evidence="7" id="KW-0798">TonB box</keyword>
<keyword evidence="5" id="KW-0408">Iron</keyword>
<dbReference type="InterPro" id="IPR036942">
    <property type="entry name" value="Beta-barrel_TonB_sf"/>
</dbReference>
<dbReference type="Gene3D" id="2.40.170.20">
    <property type="entry name" value="TonB-dependent receptor, beta-barrel domain"/>
    <property type="match status" value="1"/>
</dbReference>
<accession>A0A383A841</accession>
<keyword evidence="9" id="KW-0998">Cell outer membrane</keyword>
<evidence type="ECO:0000256" key="6">
    <source>
        <dbReference type="ARBA" id="ARBA00023065"/>
    </source>
</evidence>
<dbReference type="AlphaFoldDB" id="A0A383A841"/>
<dbReference type="PANTHER" id="PTHR32552">
    <property type="entry name" value="FERRICHROME IRON RECEPTOR-RELATED"/>
    <property type="match status" value="1"/>
</dbReference>
<feature type="domain" description="TonB-dependent receptor plug" evidence="10">
    <location>
        <begin position="46"/>
        <end position="157"/>
    </location>
</feature>
<evidence type="ECO:0000313" key="11">
    <source>
        <dbReference type="EMBL" id="SVE03771.1"/>
    </source>
</evidence>
<proteinExistence type="predicted"/>
<keyword evidence="8" id="KW-0472">Membrane</keyword>
<dbReference type="Pfam" id="PF07715">
    <property type="entry name" value="Plug"/>
    <property type="match status" value="1"/>
</dbReference>
<gene>
    <name evidence="11" type="ORF">METZ01_LOCUS456625</name>
</gene>
<feature type="non-terminal residue" evidence="11">
    <location>
        <position position="203"/>
    </location>
</feature>
<dbReference type="GO" id="GO:0006826">
    <property type="term" value="P:iron ion transport"/>
    <property type="evidence" value="ECO:0007669"/>
    <property type="project" value="UniProtKB-KW"/>
</dbReference>
<dbReference type="GO" id="GO:0009279">
    <property type="term" value="C:cell outer membrane"/>
    <property type="evidence" value="ECO:0007669"/>
    <property type="project" value="UniProtKB-SubCell"/>
</dbReference>
<keyword evidence="2" id="KW-0813">Transport</keyword>
<name>A0A383A841_9ZZZZ</name>
<organism evidence="11">
    <name type="scientific">marine metagenome</name>
    <dbReference type="NCBI Taxonomy" id="408172"/>
    <lineage>
        <taxon>unclassified sequences</taxon>
        <taxon>metagenomes</taxon>
        <taxon>ecological metagenomes</taxon>
    </lineage>
</organism>
<dbReference type="EMBL" id="UINC01189882">
    <property type="protein sequence ID" value="SVE03771.1"/>
    <property type="molecule type" value="Genomic_DNA"/>
</dbReference>
<evidence type="ECO:0000256" key="7">
    <source>
        <dbReference type="ARBA" id="ARBA00023077"/>
    </source>
</evidence>
<comment type="subcellular location">
    <subcellularLocation>
        <location evidence="1">Cell outer membrane</location>
        <topology evidence="1">Multi-pass membrane protein</topology>
    </subcellularLocation>
</comment>
<dbReference type="InterPro" id="IPR012910">
    <property type="entry name" value="Plug_dom"/>
</dbReference>
<evidence type="ECO:0000256" key="8">
    <source>
        <dbReference type="ARBA" id="ARBA00023136"/>
    </source>
</evidence>
<protein>
    <recommendedName>
        <fullName evidence="10">TonB-dependent receptor plug domain-containing protein</fullName>
    </recommendedName>
</protein>
<dbReference type="SUPFAM" id="SSF56935">
    <property type="entry name" value="Porins"/>
    <property type="match status" value="1"/>
</dbReference>
<dbReference type="PROSITE" id="PS52016">
    <property type="entry name" value="TONB_DEPENDENT_REC_3"/>
    <property type="match status" value="1"/>
</dbReference>
<evidence type="ECO:0000256" key="9">
    <source>
        <dbReference type="ARBA" id="ARBA00023237"/>
    </source>
</evidence>
<keyword evidence="4" id="KW-0812">Transmembrane</keyword>
<dbReference type="PANTHER" id="PTHR32552:SF81">
    <property type="entry name" value="TONB-DEPENDENT OUTER MEMBRANE RECEPTOR"/>
    <property type="match status" value="1"/>
</dbReference>
<keyword evidence="6" id="KW-0406">Ion transport</keyword>
<keyword evidence="3" id="KW-0410">Iron transport</keyword>
<evidence type="ECO:0000256" key="4">
    <source>
        <dbReference type="ARBA" id="ARBA00022692"/>
    </source>
</evidence>
<evidence type="ECO:0000256" key="3">
    <source>
        <dbReference type="ARBA" id="ARBA00022496"/>
    </source>
</evidence>